<dbReference type="Gene3D" id="3.40.50.1000">
    <property type="entry name" value="HAD superfamily/HAD-like"/>
    <property type="match status" value="1"/>
</dbReference>
<protein>
    <recommendedName>
        <fullName evidence="4">Haloacid dehalogenase-like hydrolase</fullName>
    </recommendedName>
</protein>
<dbReference type="Proteomes" id="UP000233256">
    <property type="component" value="Unassembled WGS sequence"/>
</dbReference>
<gene>
    <name evidence="2" type="ORF">CVV64_16220</name>
</gene>
<reference evidence="2 3" key="1">
    <citation type="journal article" date="2017" name="ISME J.">
        <title>Potential for microbial H2 and metal transformations associated with novel bacteria and archaea in deep terrestrial subsurface sediments.</title>
        <authorList>
            <person name="Hernsdorf A.W."/>
            <person name="Amano Y."/>
            <person name="Miyakawa K."/>
            <person name="Ise K."/>
            <person name="Suzuki Y."/>
            <person name="Anantharaman K."/>
            <person name="Probst A."/>
            <person name="Burstein D."/>
            <person name="Thomas B.C."/>
            <person name="Banfield J.F."/>
        </authorList>
    </citation>
    <scope>NUCLEOTIDE SEQUENCE [LARGE SCALE GENOMIC DNA]</scope>
    <source>
        <strain evidence="2">HGW-Wallbacteria-1</strain>
    </source>
</reference>
<dbReference type="SUPFAM" id="SSF56784">
    <property type="entry name" value="HAD-like"/>
    <property type="match status" value="1"/>
</dbReference>
<evidence type="ECO:0000256" key="1">
    <source>
        <dbReference type="SAM" id="MobiDB-lite"/>
    </source>
</evidence>
<dbReference type="InterPro" id="IPR023214">
    <property type="entry name" value="HAD_sf"/>
</dbReference>
<proteinExistence type="predicted"/>
<dbReference type="EMBL" id="PGXC01000027">
    <property type="protein sequence ID" value="PKK89031.1"/>
    <property type="molecule type" value="Genomic_DNA"/>
</dbReference>
<evidence type="ECO:0000313" key="2">
    <source>
        <dbReference type="EMBL" id="PKK89031.1"/>
    </source>
</evidence>
<dbReference type="Pfam" id="PF12710">
    <property type="entry name" value="HAD"/>
    <property type="match status" value="1"/>
</dbReference>
<evidence type="ECO:0000313" key="3">
    <source>
        <dbReference type="Proteomes" id="UP000233256"/>
    </source>
</evidence>
<dbReference type="InterPro" id="IPR036412">
    <property type="entry name" value="HAD-like_sf"/>
</dbReference>
<feature type="region of interest" description="Disordered" evidence="1">
    <location>
        <begin position="1"/>
        <end position="20"/>
    </location>
</feature>
<comment type="caution">
    <text evidence="2">The sequence shown here is derived from an EMBL/GenBank/DDBJ whole genome shotgun (WGS) entry which is preliminary data.</text>
</comment>
<evidence type="ECO:0008006" key="4">
    <source>
        <dbReference type="Google" id="ProtNLM"/>
    </source>
</evidence>
<sequence length="321" mass="36690">MFFSSETGDEIMNGSDQHSDTKILPSWKEGSFREAVLSYTQAVTDEKNGDFIPVEDRVASFDMDGTIFCEKPLWLEMAIARERLAEIASQSEIMRDLQPFKAAVEGDDDFLRANFILTQTTAFRGCTQDYYYSHVQDFMKNRANSEARHEDGSPVLFKNCFFKPMIELIQYLESLDFKVYIVSGSEQCMVRSACRFRLGLDFANMIGSLLSLTVEYEKDKVSFIREGSYLAPADVGDGKPESLHYRIGKTPVFSFGNTRDDIGMLTMASSSPYRSMQCLLVHDDGEREFNYVDDFLKDYAEARGWHNVSMKDNFAEIFENL</sequence>
<organism evidence="2 3">
    <name type="scientific">Candidatus Wallbacteria bacterium HGW-Wallbacteria-1</name>
    <dbReference type="NCBI Taxonomy" id="2013854"/>
    <lineage>
        <taxon>Bacteria</taxon>
        <taxon>Candidatus Walliibacteriota</taxon>
    </lineage>
</organism>
<dbReference type="AlphaFoldDB" id="A0A2N1PL19"/>
<name>A0A2N1PL19_9BACT</name>
<accession>A0A2N1PL19</accession>